<reference evidence="2" key="1">
    <citation type="submission" date="2017-05" db="EMBL/GenBank/DDBJ databases">
        <authorList>
            <person name="Song R."/>
            <person name="Chenine A.L."/>
            <person name="Ruprecht R.M."/>
        </authorList>
    </citation>
    <scope>NUCLEOTIDE SEQUENCE</scope>
    <source>
        <strain evidence="2">Kingella_eburonensis</strain>
    </source>
</reference>
<organism evidence="2">
    <name type="scientific">Kingella negevensis</name>
    <dbReference type="NCBI Taxonomy" id="1522312"/>
    <lineage>
        <taxon>Bacteria</taxon>
        <taxon>Pseudomonadati</taxon>
        <taxon>Pseudomonadota</taxon>
        <taxon>Betaproteobacteria</taxon>
        <taxon>Neisseriales</taxon>
        <taxon>Neisseriaceae</taxon>
        <taxon>Kingella</taxon>
    </lineage>
</organism>
<reference evidence="3 4" key="2">
    <citation type="submission" date="2017-06" db="EMBL/GenBank/DDBJ databases">
        <authorList>
            <person name="Kim H.J."/>
            <person name="Triplett B.A."/>
        </authorList>
    </citation>
    <scope>NUCLEOTIDE SEQUENCE [LARGE SCALE GENOMIC DNA]</scope>
    <source>
        <strain evidence="3">Kingella_eburonensis</strain>
    </source>
</reference>
<evidence type="ECO:0000313" key="4">
    <source>
        <dbReference type="Proteomes" id="UP000215450"/>
    </source>
</evidence>
<feature type="transmembrane region" description="Helical" evidence="1">
    <location>
        <begin position="136"/>
        <end position="154"/>
    </location>
</feature>
<evidence type="ECO:0000313" key="2">
    <source>
        <dbReference type="EMBL" id="SMQ12113.1"/>
    </source>
</evidence>
<evidence type="ECO:0000256" key="1">
    <source>
        <dbReference type="SAM" id="Phobius"/>
    </source>
</evidence>
<dbReference type="STRING" id="1522312.GCA_900177895_01540"/>
<dbReference type="AlphaFoldDB" id="A0A238HEF5"/>
<name>A0A238HEF5_9NEIS</name>
<keyword evidence="1" id="KW-0812">Transmembrane</keyword>
<protein>
    <recommendedName>
        <fullName evidence="5">Transcriptional activator TraM</fullName>
    </recommendedName>
</protein>
<gene>
    <name evidence="3" type="ORF">KEBURONENSIS_01046</name>
    <name evidence="2" type="ORF">KEBURONENSIS_01122</name>
</gene>
<keyword evidence="1" id="KW-1133">Transmembrane helix</keyword>
<evidence type="ECO:0008006" key="5">
    <source>
        <dbReference type="Google" id="ProtNLM"/>
    </source>
</evidence>
<dbReference type="EMBL" id="FXUV02000017">
    <property type="protein sequence ID" value="SNB63178.1"/>
    <property type="molecule type" value="Genomic_DNA"/>
</dbReference>
<dbReference type="Proteomes" id="UP000215450">
    <property type="component" value="Unassembled WGS sequence"/>
</dbReference>
<dbReference type="EMBL" id="FXUV01000015">
    <property type="protein sequence ID" value="SMQ12113.1"/>
    <property type="molecule type" value="Genomic_DNA"/>
</dbReference>
<keyword evidence="1" id="KW-0472">Membrane</keyword>
<accession>A0A238HEF5</accession>
<evidence type="ECO:0000313" key="3">
    <source>
        <dbReference type="EMBL" id="SNB63178.1"/>
    </source>
</evidence>
<sequence>MMMNQPLEDEIRQIITDVMRDTGIRIDTDDPIVAMLFAQKRELAKFLQQSSDEQTAQRERFLAEFKTLSDGIITAAAELQNQKQQMVAELMQANANDRAEIEQKLFGSISQRIQTQFQAQAAELAKHISGSLKMGVMVWAVVQMLIFAVMIFLLK</sequence>
<keyword evidence="4" id="KW-1185">Reference proteome</keyword>
<proteinExistence type="predicted"/>